<sequence>MRNKSTLITLPNCDLSKIMTMLPDGLEMYRLKLSHRSFLHNLTGLVEEQLKEPYIGRFKNSCFGHLLNVPIKFQGQLIGQLLLLQDEVPSKVELVFNVHGQKARMRRVDFALVTRLSFGSYPVQSSRSMFCDRVFGVDNDCIRISDLEYQLQRFSEMEGEGEICLKLVMLYVVYGVLLGQSYSKKVDVKYIHLADSFDALNDYPSGRVAFDFLKSRTHDIMKDRLSSLLVTKYEKFDVYGFIQALQVWAYEVLPNVADVCAEQIHPNGTPRLGRWKTVDNKLVMENRLRTKCFPLLAPGDEGIPIKELMPTKDESRSRYYKSVYKWKDVVEGAIDVDRRKEVKKGKNKVAA</sequence>
<name>A0ABD3D904_9LAMI</name>
<accession>A0ABD3D904</accession>
<dbReference type="PANTHER" id="PTHR48449">
    <property type="entry name" value="DUF1985 DOMAIN-CONTAINING PROTEIN"/>
    <property type="match status" value="1"/>
</dbReference>
<proteinExistence type="predicted"/>
<dbReference type="EMBL" id="JAVIJP010000019">
    <property type="protein sequence ID" value="KAL3638487.1"/>
    <property type="molecule type" value="Genomic_DNA"/>
</dbReference>
<gene>
    <name evidence="1" type="ORF">CASFOL_017858</name>
</gene>
<dbReference type="AlphaFoldDB" id="A0ABD3D904"/>
<protein>
    <submittedName>
        <fullName evidence="1">Uncharacterized protein</fullName>
    </submittedName>
</protein>
<dbReference type="Proteomes" id="UP001632038">
    <property type="component" value="Unassembled WGS sequence"/>
</dbReference>
<dbReference type="PANTHER" id="PTHR48449:SF1">
    <property type="entry name" value="DUF1985 DOMAIN-CONTAINING PROTEIN"/>
    <property type="match status" value="1"/>
</dbReference>
<reference evidence="2" key="1">
    <citation type="journal article" date="2024" name="IScience">
        <title>Strigolactones Initiate the Formation of Haustorium-like Structures in Castilleja.</title>
        <authorList>
            <person name="Buerger M."/>
            <person name="Peterson D."/>
            <person name="Chory J."/>
        </authorList>
    </citation>
    <scope>NUCLEOTIDE SEQUENCE [LARGE SCALE GENOMIC DNA]</scope>
</reference>
<evidence type="ECO:0000313" key="2">
    <source>
        <dbReference type="Proteomes" id="UP001632038"/>
    </source>
</evidence>
<comment type="caution">
    <text evidence="1">The sequence shown here is derived from an EMBL/GenBank/DDBJ whole genome shotgun (WGS) entry which is preliminary data.</text>
</comment>
<keyword evidence="2" id="KW-1185">Reference proteome</keyword>
<evidence type="ECO:0000313" key="1">
    <source>
        <dbReference type="EMBL" id="KAL3638487.1"/>
    </source>
</evidence>
<organism evidence="1 2">
    <name type="scientific">Castilleja foliolosa</name>
    <dbReference type="NCBI Taxonomy" id="1961234"/>
    <lineage>
        <taxon>Eukaryota</taxon>
        <taxon>Viridiplantae</taxon>
        <taxon>Streptophyta</taxon>
        <taxon>Embryophyta</taxon>
        <taxon>Tracheophyta</taxon>
        <taxon>Spermatophyta</taxon>
        <taxon>Magnoliopsida</taxon>
        <taxon>eudicotyledons</taxon>
        <taxon>Gunneridae</taxon>
        <taxon>Pentapetalae</taxon>
        <taxon>asterids</taxon>
        <taxon>lamiids</taxon>
        <taxon>Lamiales</taxon>
        <taxon>Orobanchaceae</taxon>
        <taxon>Pedicularideae</taxon>
        <taxon>Castillejinae</taxon>
        <taxon>Castilleja</taxon>
    </lineage>
</organism>